<evidence type="ECO:0000256" key="1">
    <source>
        <dbReference type="SAM" id="Phobius"/>
    </source>
</evidence>
<keyword evidence="3" id="KW-1185">Reference proteome</keyword>
<comment type="caution">
    <text evidence="2">The sequence shown here is derived from an EMBL/GenBank/DDBJ whole genome shotgun (WGS) entry which is preliminary data.</text>
</comment>
<dbReference type="AlphaFoldDB" id="N1WUL3"/>
<organism evidence="2 3">
    <name type="scientific">Psychroflexus gondwanensis ACAM 44</name>
    <dbReference type="NCBI Taxonomy" id="1189619"/>
    <lineage>
        <taxon>Bacteria</taxon>
        <taxon>Pseudomonadati</taxon>
        <taxon>Bacteroidota</taxon>
        <taxon>Flavobacteriia</taxon>
        <taxon>Flavobacteriales</taxon>
        <taxon>Flavobacteriaceae</taxon>
        <taxon>Psychroflexus</taxon>
    </lineage>
</organism>
<dbReference type="Proteomes" id="UP000012317">
    <property type="component" value="Unassembled WGS sequence"/>
</dbReference>
<dbReference type="EMBL" id="APLF01000009">
    <property type="protein sequence ID" value="EMY80814.1"/>
    <property type="molecule type" value="Genomic_DNA"/>
</dbReference>
<protein>
    <recommendedName>
        <fullName evidence="4">DUF1574 domain-containing protein</fullName>
    </recommendedName>
</protein>
<gene>
    <name evidence="2" type="ORF">pgond44_09636</name>
</gene>
<evidence type="ECO:0008006" key="4">
    <source>
        <dbReference type="Google" id="ProtNLM"/>
    </source>
</evidence>
<accession>N1WUL3</accession>
<dbReference type="eggNOG" id="COG2755">
    <property type="taxonomic scope" value="Bacteria"/>
</dbReference>
<feature type="transmembrane region" description="Helical" evidence="1">
    <location>
        <begin position="7"/>
        <end position="27"/>
    </location>
</feature>
<dbReference type="SUPFAM" id="SSF52266">
    <property type="entry name" value="SGNH hydrolase"/>
    <property type="match status" value="1"/>
</dbReference>
<proteinExistence type="predicted"/>
<evidence type="ECO:0000313" key="3">
    <source>
        <dbReference type="Proteomes" id="UP000012317"/>
    </source>
</evidence>
<keyword evidence="1" id="KW-0812">Transmembrane</keyword>
<dbReference type="RefSeq" id="WP_003440750.1">
    <property type="nucleotide sequence ID" value="NZ_APLF01000009.1"/>
</dbReference>
<name>N1WUL3_9FLAO</name>
<evidence type="ECO:0000313" key="2">
    <source>
        <dbReference type="EMBL" id="EMY80814.1"/>
    </source>
</evidence>
<keyword evidence="1" id="KW-1133">Transmembrane helix</keyword>
<dbReference type="STRING" id="1189619.pgond44_09636"/>
<sequence>MKRFIKDFFIFSLVSSLILGLFFLVGFELLPFRVMPNIKYIGEGYGFSDIRFKEVDTLNDIDILFLGSSHAYRGFDTRNFDSIGFRAFNLGSSAQTHDQTQILLKRYLKELNPKLVVYEVFPNVFKNSGIESNLDLINNDIVDYLNFKSALRVNNVQVYQTLAHAYYKQKFKSQNKIKSYTRSNDTYIRGGYVEKAIKPKYTNFKPQKGWELNKLQKSSFKQNIEMFKSENIKYILVFAPVSSSFYKSIDLKKFNNFIRSYGNYYDFNRISNMNDSLHFYDPHHLTQEGVDKFNTDFIHILKDHVLIK</sequence>
<keyword evidence="1" id="KW-0472">Membrane</keyword>
<dbReference type="PATRIC" id="fig|1189619.4.peg.1987"/>
<reference evidence="2 3" key="1">
    <citation type="journal article" date="2014" name="Genome Biol. Evol.">
        <title>Extensive gene acquisition in the extremely psychrophilic bacterial species Psychroflexus torquis and the link to sea-ice ecosystem specialism.</title>
        <authorList>
            <person name="Feng S."/>
            <person name="Powell S.M."/>
            <person name="Wilson R."/>
            <person name="Bowman J.P."/>
        </authorList>
    </citation>
    <scope>NUCLEOTIDE SEQUENCE [LARGE SCALE GENOMIC DNA]</scope>
    <source>
        <strain evidence="2 3">ACAM 44</strain>
    </source>
</reference>